<gene>
    <name evidence="2" type="ORF">CLV28_1672</name>
</gene>
<organism evidence="2 3">
    <name type="scientific">Sediminihabitans luteus</name>
    <dbReference type="NCBI Taxonomy" id="1138585"/>
    <lineage>
        <taxon>Bacteria</taxon>
        <taxon>Bacillati</taxon>
        <taxon>Actinomycetota</taxon>
        <taxon>Actinomycetes</taxon>
        <taxon>Micrococcales</taxon>
        <taxon>Cellulomonadaceae</taxon>
        <taxon>Sediminihabitans</taxon>
    </lineage>
</organism>
<name>A0A2M9CQQ6_9CELL</name>
<dbReference type="Pfam" id="PF06103">
    <property type="entry name" value="DUF948"/>
    <property type="match status" value="1"/>
</dbReference>
<dbReference type="InterPro" id="IPR009293">
    <property type="entry name" value="UPF0478"/>
</dbReference>
<proteinExistence type="predicted"/>
<accession>A0A2M9CQQ6</accession>
<sequence length="138" mass="14292">MAQDGSTWGMGDLAALLGAIAGLVAAVAFLVLVIWLAFPLVKLGRTFDEASASLKEATEHTLPILDEAAQTLASTNAQLENIDTITTSAAQVGANVSALSSLWAATLGRPLIKVSAFSYGVRQAYARATGRTSAEDAR</sequence>
<dbReference type="RefSeq" id="WP_239073188.1">
    <property type="nucleotide sequence ID" value="NZ_BOOX01000006.1"/>
</dbReference>
<keyword evidence="3" id="KW-1185">Reference proteome</keyword>
<protein>
    <submittedName>
        <fullName evidence="2">Uncharacterized protein DUF948</fullName>
    </submittedName>
</protein>
<keyword evidence="1" id="KW-0812">Transmembrane</keyword>
<feature type="transmembrane region" description="Helical" evidence="1">
    <location>
        <begin position="13"/>
        <end position="38"/>
    </location>
</feature>
<keyword evidence="1" id="KW-1133">Transmembrane helix</keyword>
<dbReference type="Proteomes" id="UP000231693">
    <property type="component" value="Unassembled WGS sequence"/>
</dbReference>
<evidence type="ECO:0000313" key="3">
    <source>
        <dbReference type="Proteomes" id="UP000231693"/>
    </source>
</evidence>
<evidence type="ECO:0000256" key="1">
    <source>
        <dbReference type="SAM" id="Phobius"/>
    </source>
</evidence>
<dbReference type="AlphaFoldDB" id="A0A2M9CQQ6"/>
<comment type="caution">
    <text evidence="2">The sequence shown here is derived from an EMBL/GenBank/DDBJ whole genome shotgun (WGS) entry which is preliminary data.</text>
</comment>
<reference evidence="2 3" key="1">
    <citation type="submission" date="2017-11" db="EMBL/GenBank/DDBJ databases">
        <title>Genomic Encyclopedia of Archaeal and Bacterial Type Strains, Phase II (KMG-II): From Individual Species to Whole Genera.</title>
        <authorList>
            <person name="Goeker M."/>
        </authorList>
    </citation>
    <scope>NUCLEOTIDE SEQUENCE [LARGE SCALE GENOMIC DNA]</scope>
    <source>
        <strain evidence="2 3">DSM 25478</strain>
    </source>
</reference>
<keyword evidence="1" id="KW-0472">Membrane</keyword>
<dbReference type="EMBL" id="PGFE01000002">
    <property type="protein sequence ID" value="PJJ74178.1"/>
    <property type="molecule type" value="Genomic_DNA"/>
</dbReference>
<evidence type="ECO:0000313" key="2">
    <source>
        <dbReference type="EMBL" id="PJJ74178.1"/>
    </source>
</evidence>